<comment type="subcellular location">
    <subcellularLocation>
        <location evidence="1">Nucleus</location>
    </subcellularLocation>
</comment>
<dbReference type="InterPro" id="IPR002100">
    <property type="entry name" value="TF_MADSbox"/>
</dbReference>
<evidence type="ECO:0000256" key="2">
    <source>
        <dbReference type="ARBA" id="ARBA00023015"/>
    </source>
</evidence>
<dbReference type="Gene3D" id="3.40.1810.10">
    <property type="entry name" value="Transcription factor, MADS-box"/>
    <property type="match status" value="1"/>
</dbReference>
<keyword evidence="6" id="KW-0175">Coiled coil</keyword>
<dbReference type="PROSITE" id="PS51297">
    <property type="entry name" value="K_BOX"/>
    <property type="match status" value="1"/>
</dbReference>
<dbReference type="InterPro" id="IPR033896">
    <property type="entry name" value="MEF2-like_N"/>
</dbReference>
<evidence type="ECO:0000259" key="7">
    <source>
        <dbReference type="PROSITE" id="PS50066"/>
    </source>
</evidence>
<dbReference type="SMART" id="SM00432">
    <property type="entry name" value="MADS"/>
    <property type="match status" value="1"/>
</dbReference>
<dbReference type="GO" id="GO:0046983">
    <property type="term" value="F:protein dimerization activity"/>
    <property type="evidence" value="ECO:0007669"/>
    <property type="project" value="InterPro"/>
</dbReference>
<accession>A0A0B4U5D5</accession>
<dbReference type="GO" id="GO:0005634">
    <property type="term" value="C:nucleus"/>
    <property type="evidence" value="ECO:0007669"/>
    <property type="project" value="UniProtKB-SubCell"/>
</dbReference>
<evidence type="ECO:0000256" key="5">
    <source>
        <dbReference type="ARBA" id="ARBA00023242"/>
    </source>
</evidence>
<dbReference type="InterPro" id="IPR050142">
    <property type="entry name" value="MADS-box/MEF2_TF"/>
</dbReference>
<reference evidence="9" key="1">
    <citation type="journal article" date="2014" name="Tree Genet. Genomes">
        <title>High-throughput sequencing analysis of common fig (Ficus carica L.) transcriptome during fruit ripening.</title>
        <authorList>
            <person name="Freiman Z."/>
            <person name="Doron-Faigenboim A."/>
            <person name="Dasmohapatra R."/>
            <person name="Yablovitz Z."/>
            <person name="Flaishman M.A."/>
        </authorList>
    </citation>
    <scope>NUCLEOTIDE SEQUENCE</scope>
</reference>
<keyword evidence="4" id="KW-0804">Transcription</keyword>
<dbReference type="GO" id="GO:0000977">
    <property type="term" value="F:RNA polymerase II transcription regulatory region sequence-specific DNA binding"/>
    <property type="evidence" value="ECO:0007669"/>
    <property type="project" value="InterPro"/>
</dbReference>
<dbReference type="Pfam" id="PF00319">
    <property type="entry name" value="SRF-TF"/>
    <property type="match status" value="1"/>
</dbReference>
<dbReference type="AlphaFoldDB" id="A0A0B4U5D5"/>
<feature type="domain" description="K-box" evidence="8">
    <location>
        <begin position="88"/>
        <end position="178"/>
    </location>
</feature>
<dbReference type="PROSITE" id="PS50066">
    <property type="entry name" value="MADS_BOX_2"/>
    <property type="match status" value="1"/>
</dbReference>
<evidence type="ECO:0000256" key="1">
    <source>
        <dbReference type="ARBA" id="ARBA00004123"/>
    </source>
</evidence>
<feature type="coiled-coil region" evidence="6">
    <location>
        <begin position="88"/>
        <end position="185"/>
    </location>
</feature>
<gene>
    <name evidence="9" type="primary">MADS1</name>
</gene>
<evidence type="ECO:0000256" key="6">
    <source>
        <dbReference type="SAM" id="Coils"/>
    </source>
</evidence>
<feature type="domain" description="MADS-box" evidence="7">
    <location>
        <begin position="1"/>
        <end position="61"/>
    </location>
</feature>
<organism evidence="9">
    <name type="scientific">Ficus carica</name>
    <name type="common">Common fig</name>
    <dbReference type="NCBI Taxonomy" id="3494"/>
    <lineage>
        <taxon>Eukaryota</taxon>
        <taxon>Viridiplantae</taxon>
        <taxon>Streptophyta</taxon>
        <taxon>Embryophyta</taxon>
        <taxon>Tracheophyta</taxon>
        <taxon>Spermatophyta</taxon>
        <taxon>Magnoliopsida</taxon>
        <taxon>eudicotyledons</taxon>
        <taxon>Gunneridae</taxon>
        <taxon>Pentapetalae</taxon>
        <taxon>rosids</taxon>
        <taxon>fabids</taxon>
        <taxon>Rosales</taxon>
        <taxon>Moraceae</taxon>
        <taxon>Ficeae</taxon>
        <taxon>Ficus</taxon>
    </lineage>
</organism>
<dbReference type="GO" id="GO:0003700">
    <property type="term" value="F:DNA-binding transcription factor activity"/>
    <property type="evidence" value="ECO:0007669"/>
    <property type="project" value="InterPro"/>
</dbReference>
<keyword evidence="3" id="KW-0238">DNA-binding</keyword>
<dbReference type="Pfam" id="PF01486">
    <property type="entry name" value="K-box"/>
    <property type="match status" value="1"/>
</dbReference>
<proteinExistence type="evidence at transcript level"/>
<dbReference type="EMBL" id="KJ506152">
    <property type="protein sequence ID" value="AJC01935.1"/>
    <property type="molecule type" value="mRNA"/>
</dbReference>
<dbReference type="FunFam" id="3.40.1810.10:FF:000003">
    <property type="entry name" value="MADS-box transcription factor MADS-MC"/>
    <property type="match status" value="1"/>
</dbReference>
<name>A0A0B4U5D5_FICCA</name>
<evidence type="ECO:0000313" key="9">
    <source>
        <dbReference type="EMBL" id="AJC01935.1"/>
    </source>
</evidence>
<dbReference type="InterPro" id="IPR036879">
    <property type="entry name" value="TF_MADSbox_sf"/>
</dbReference>
<sequence length="251" mass="29393">MGRGRVVLERIENKINRQVSFSKRRNGLLKKAYELSVLCDAEVGLIIFSSRGKLYEFGSTDVNLILERYRQFCYSSQDNNINVGDDQAQDLVREIPKLKLKYESLQREERHFLGENLEELNLKELQNLEKQLEKTLSHARQRKAHMTAERLEELRKKERDLEEQHNQLKSKLKEEEERIARSIEGQEDLNMVLAGSNRFKLHPIQPNQVDSALVMDQAGYYRSITQENAIDIHEARTIANGINCRNQDWLI</sequence>
<keyword evidence="2" id="KW-0805">Transcription regulation</keyword>
<protein>
    <submittedName>
        <fullName evidence="9">MADS-box protein</fullName>
    </submittedName>
</protein>
<dbReference type="InterPro" id="IPR002487">
    <property type="entry name" value="TF_Kbox"/>
</dbReference>
<keyword evidence="5" id="KW-0539">Nucleus</keyword>
<dbReference type="CDD" id="cd00265">
    <property type="entry name" value="MADS_MEF2_like"/>
    <property type="match status" value="1"/>
</dbReference>
<dbReference type="PRINTS" id="PR00404">
    <property type="entry name" value="MADSDOMAIN"/>
</dbReference>
<evidence type="ECO:0000259" key="8">
    <source>
        <dbReference type="PROSITE" id="PS51297"/>
    </source>
</evidence>
<evidence type="ECO:0000256" key="3">
    <source>
        <dbReference type="ARBA" id="ARBA00023125"/>
    </source>
</evidence>
<dbReference type="GO" id="GO:0045944">
    <property type="term" value="P:positive regulation of transcription by RNA polymerase II"/>
    <property type="evidence" value="ECO:0007669"/>
    <property type="project" value="InterPro"/>
</dbReference>
<dbReference type="SUPFAM" id="SSF55455">
    <property type="entry name" value="SRF-like"/>
    <property type="match status" value="1"/>
</dbReference>
<dbReference type="PANTHER" id="PTHR48019">
    <property type="entry name" value="SERUM RESPONSE FACTOR HOMOLOG"/>
    <property type="match status" value="1"/>
</dbReference>
<evidence type="ECO:0000256" key="4">
    <source>
        <dbReference type="ARBA" id="ARBA00023163"/>
    </source>
</evidence>